<dbReference type="RefSeq" id="WP_166280053.1">
    <property type="nucleotide sequence ID" value="NZ_JAANNP010000002.1"/>
</dbReference>
<organism evidence="2 3">
    <name type="scientific">Motilibacter deserti</name>
    <dbReference type="NCBI Taxonomy" id="2714956"/>
    <lineage>
        <taxon>Bacteria</taxon>
        <taxon>Bacillati</taxon>
        <taxon>Actinomycetota</taxon>
        <taxon>Actinomycetes</taxon>
        <taxon>Motilibacterales</taxon>
        <taxon>Motilibacteraceae</taxon>
        <taxon>Motilibacter</taxon>
    </lineage>
</organism>
<proteinExistence type="predicted"/>
<gene>
    <name evidence="2" type="ORF">G9H71_07030</name>
</gene>
<name>A0ABX0GW91_9ACTN</name>
<keyword evidence="3" id="KW-1185">Reference proteome</keyword>
<dbReference type="Proteomes" id="UP000800981">
    <property type="component" value="Unassembled WGS sequence"/>
</dbReference>
<evidence type="ECO:0000256" key="1">
    <source>
        <dbReference type="SAM" id="Coils"/>
    </source>
</evidence>
<sequence length="73" mass="7924">MAKALFGHVGGPDARILGEVRQLRERVRDLESQVLRLQNEKDALAEMIEQGALLAPSTGLESLESAEKEPALA</sequence>
<dbReference type="EMBL" id="JAANNP010000002">
    <property type="protein sequence ID" value="NHC13533.1"/>
    <property type="molecule type" value="Genomic_DNA"/>
</dbReference>
<feature type="coiled-coil region" evidence="1">
    <location>
        <begin position="20"/>
        <end position="50"/>
    </location>
</feature>
<evidence type="ECO:0000313" key="2">
    <source>
        <dbReference type="EMBL" id="NHC13533.1"/>
    </source>
</evidence>
<accession>A0ABX0GW91</accession>
<evidence type="ECO:0000313" key="3">
    <source>
        <dbReference type="Proteomes" id="UP000800981"/>
    </source>
</evidence>
<keyword evidence="1" id="KW-0175">Coiled coil</keyword>
<comment type="caution">
    <text evidence="2">The sequence shown here is derived from an EMBL/GenBank/DDBJ whole genome shotgun (WGS) entry which is preliminary data.</text>
</comment>
<reference evidence="2 3" key="1">
    <citation type="submission" date="2020-03" db="EMBL/GenBank/DDBJ databases">
        <title>Two novel Motilibacter sp.</title>
        <authorList>
            <person name="Liu S."/>
        </authorList>
    </citation>
    <scope>NUCLEOTIDE SEQUENCE [LARGE SCALE GENOMIC DNA]</scope>
    <source>
        <strain evidence="2 3">E257</strain>
    </source>
</reference>
<protein>
    <submittedName>
        <fullName evidence="2">Uncharacterized protein</fullName>
    </submittedName>
</protein>